<evidence type="ECO:0000256" key="14">
    <source>
        <dbReference type="ARBA" id="ARBA00023221"/>
    </source>
</evidence>
<feature type="compositionally biased region" description="Polar residues" evidence="19">
    <location>
        <begin position="1"/>
        <end position="10"/>
    </location>
</feature>
<evidence type="ECO:0000256" key="19">
    <source>
        <dbReference type="SAM" id="MobiDB-lite"/>
    </source>
</evidence>
<dbReference type="Gene3D" id="1.20.120.1630">
    <property type="match status" value="1"/>
</dbReference>
<feature type="transmembrane region" description="Helical" evidence="18">
    <location>
        <begin position="370"/>
        <end position="387"/>
    </location>
</feature>
<evidence type="ECO:0000256" key="15">
    <source>
        <dbReference type="ARBA" id="ARBA00038892"/>
    </source>
</evidence>
<evidence type="ECO:0000256" key="9">
    <source>
        <dbReference type="ARBA" id="ARBA00023002"/>
    </source>
</evidence>
<dbReference type="InterPro" id="IPR001171">
    <property type="entry name" value="ERG24_DHCR-like"/>
</dbReference>
<keyword evidence="11 18" id="KW-0443">Lipid metabolism</keyword>
<protein>
    <recommendedName>
        <fullName evidence="15 18">Delta(24(24(1)))-sterol reductase</fullName>
        <ecNumber evidence="15 18">1.3.1.71</ecNumber>
    </recommendedName>
    <alternativeName>
        <fullName evidence="18">C-24(28) sterol reductase</fullName>
    </alternativeName>
    <alternativeName>
        <fullName evidence="18">Sterol Delta(24(28))-reductase</fullName>
    </alternativeName>
</protein>
<evidence type="ECO:0000256" key="4">
    <source>
        <dbReference type="ARBA" id="ARBA00022692"/>
    </source>
</evidence>
<dbReference type="InterPro" id="IPR018083">
    <property type="entry name" value="Sterol_reductase_CS"/>
</dbReference>
<dbReference type="GO" id="GO:0000246">
    <property type="term" value="F:Delta24(24-1) sterol reductase activity"/>
    <property type="evidence" value="ECO:0007669"/>
    <property type="project" value="UniProtKB-EC"/>
</dbReference>
<feature type="region of interest" description="Disordered" evidence="19">
    <location>
        <begin position="1"/>
        <end position="72"/>
    </location>
</feature>
<evidence type="ECO:0000256" key="6">
    <source>
        <dbReference type="ARBA" id="ARBA00022857"/>
    </source>
</evidence>
<comment type="pathway">
    <text evidence="17">Steroid metabolism; ergosterol biosynthesis; ergosterol from zymosterol: step 5/5.</text>
</comment>
<evidence type="ECO:0000256" key="8">
    <source>
        <dbReference type="ARBA" id="ARBA00022989"/>
    </source>
</evidence>
<keyword evidence="5" id="KW-0256">Endoplasmic reticulum</keyword>
<dbReference type="GO" id="GO:0005789">
    <property type="term" value="C:endoplasmic reticulum membrane"/>
    <property type="evidence" value="ECO:0007669"/>
    <property type="project" value="UniProtKB-SubCell"/>
</dbReference>
<keyword evidence="21" id="KW-1185">Reference proteome</keyword>
<proteinExistence type="inferred from homology"/>
<comment type="subcellular location">
    <subcellularLocation>
        <location evidence="1">Endoplasmic reticulum membrane</location>
        <topology evidence="1">Multi-pass membrane protein</topology>
    </subcellularLocation>
</comment>
<dbReference type="OrthoDB" id="5326588at2759"/>
<reference evidence="21" key="1">
    <citation type="submission" date="2016-02" db="EMBL/GenBank/DDBJ databases">
        <title>Comparative genomics of biotechnologically important yeasts.</title>
        <authorList>
            <consortium name="DOE Joint Genome Institute"/>
            <person name="Riley R."/>
            <person name="Haridas S."/>
            <person name="Wolfe K.H."/>
            <person name="Lopes M.R."/>
            <person name="Hittinger C.T."/>
            <person name="Goker M."/>
            <person name="Salamov A."/>
            <person name="Wisecaver J."/>
            <person name="Long T.M."/>
            <person name="Aerts A.L."/>
            <person name="Barry K."/>
            <person name="Choi C."/>
            <person name="Clum A."/>
            <person name="Coughlan A.Y."/>
            <person name="Deshpande S."/>
            <person name="Douglass A.P."/>
            <person name="Hanson S.J."/>
            <person name="Klenk H.-P."/>
            <person name="Labutti K."/>
            <person name="Lapidus A."/>
            <person name="Lindquist E."/>
            <person name="Lipzen A."/>
            <person name="Meier-Kolthoff J.P."/>
            <person name="Ohm R.A."/>
            <person name="Otillar R.P."/>
            <person name="Pangilinan J."/>
            <person name="Peng Y."/>
            <person name="Rokas A."/>
            <person name="Rosa C.A."/>
            <person name="Scheuner C."/>
            <person name="Sibirny A.A."/>
            <person name="Slot J.C."/>
            <person name="Stielow J.B."/>
            <person name="Sun H."/>
            <person name="Kurtzman C.P."/>
            <person name="Blackwell M."/>
            <person name="Jeffries T.W."/>
            <person name="Grigoriev I.V."/>
        </authorList>
    </citation>
    <scope>NUCLEOTIDE SEQUENCE [LARGE SCALE GENOMIC DNA]</scope>
    <source>
        <strain evidence="21">NRRL Y-17796</strain>
    </source>
</reference>
<organism evidence="20 21">
    <name type="scientific">Tortispora caseinolytica NRRL Y-17796</name>
    <dbReference type="NCBI Taxonomy" id="767744"/>
    <lineage>
        <taxon>Eukaryota</taxon>
        <taxon>Fungi</taxon>
        <taxon>Dikarya</taxon>
        <taxon>Ascomycota</taxon>
        <taxon>Saccharomycotina</taxon>
        <taxon>Trigonopsidomycetes</taxon>
        <taxon>Trigonopsidales</taxon>
        <taxon>Trigonopsidaceae</taxon>
        <taxon>Tortispora</taxon>
    </lineage>
</organism>
<keyword evidence="4 18" id="KW-0812">Transmembrane</keyword>
<evidence type="ECO:0000256" key="7">
    <source>
        <dbReference type="ARBA" id="ARBA00022955"/>
    </source>
</evidence>
<dbReference type="Pfam" id="PF01222">
    <property type="entry name" value="ERG4_ERG24"/>
    <property type="match status" value="1"/>
</dbReference>
<evidence type="ECO:0000313" key="21">
    <source>
        <dbReference type="Proteomes" id="UP000095023"/>
    </source>
</evidence>
<evidence type="ECO:0000256" key="16">
    <source>
        <dbReference type="ARBA" id="ARBA00048918"/>
    </source>
</evidence>
<evidence type="ECO:0000256" key="18">
    <source>
        <dbReference type="RuleBase" id="RU369120"/>
    </source>
</evidence>
<accession>A0A1E4TG65</accession>
<keyword evidence="7 18" id="KW-0752">Steroid biosynthesis</keyword>
<feature type="transmembrane region" description="Helical" evidence="18">
    <location>
        <begin position="272"/>
        <end position="290"/>
    </location>
</feature>
<evidence type="ECO:0000256" key="11">
    <source>
        <dbReference type="ARBA" id="ARBA00023098"/>
    </source>
</evidence>
<evidence type="ECO:0000313" key="20">
    <source>
        <dbReference type="EMBL" id="ODV90697.1"/>
    </source>
</evidence>
<feature type="compositionally biased region" description="Low complexity" evidence="19">
    <location>
        <begin position="14"/>
        <end position="38"/>
    </location>
</feature>
<feature type="transmembrane region" description="Helical" evidence="18">
    <location>
        <begin position="181"/>
        <end position="205"/>
    </location>
</feature>
<dbReference type="AlphaFoldDB" id="A0A1E4TG65"/>
<dbReference type="PROSITE" id="PS01017">
    <property type="entry name" value="STEROL_REDUCT_1"/>
    <property type="match status" value="1"/>
</dbReference>
<evidence type="ECO:0000256" key="2">
    <source>
        <dbReference type="ARBA" id="ARBA00005402"/>
    </source>
</evidence>
<keyword evidence="13 18" id="KW-1207">Sterol metabolism</keyword>
<dbReference type="GO" id="GO:0006696">
    <property type="term" value="P:ergosterol biosynthetic process"/>
    <property type="evidence" value="ECO:0007669"/>
    <property type="project" value="EnsemblFungi"/>
</dbReference>
<dbReference type="Proteomes" id="UP000095023">
    <property type="component" value="Unassembled WGS sequence"/>
</dbReference>
<comment type="catalytic activity">
    <reaction evidence="16">
        <text>ergosterol + NADP(+) = ergosta-5,7,22,24(28)-tetraen-3beta-ol + NADPH + H(+)</text>
        <dbReference type="Rhea" id="RHEA:18501"/>
        <dbReference type="ChEBI" id="CHEBI:15378"/>
        <dbReference type="ChEBI" id="CHEBI:16933"/>
        <dbReference type="ChEBI" id="CHEBI:18249"/>
        <dbReference type="ChEBI" id="CHEBI:57783"/>
        <dbReference type="ChEBI" id="CHEBI:58349"/>
        <dbReference type="EC" id="1.3.1.71"/>
    </reaction>
    <physiologicalReaction direction="right-to-left" evidence="16">
        <dbReference type="Rhea" id="RHEA:18503"/>
    </physiologicalReaction>
</comment>
<feature type="transmembrane region" description="Helical" evidence="18">
    <location>
        <begin position="335"/>
        <end position="358"/>
    </location>
</feature>
<dbReference type="PANTHER" id="PTHR21257">
    <property type="entry name" value="DELTA(14)-STEROL REDUCTASE"/>
    <property type="match status" value="1"/>
</dbReference>
<gene>
    <name evidence="20" type="ORF">CANCADRAFT_2426</name>
</gene>
<sequence length="514" mass="59873">MVATRSSSPRKVTPKSASPKSRTRSPARSPARSPTRSPTRQRKSPVKDDTKSTARQSTRSKSPSKRKSTKLTELEEPEDFAFGGPVGVTAMMIGFPILMYYLWISSTFYDGSFAWPEDGQSWGDFLFTLVDYIWVDAFPNISSWVFVWGFLFMEAVFYAYLPGFDTEGLPLPHLGNKRLPYHCSAVYSLYTTIVIAFALHFLGILPLRYLIDNFGHIMSVCIISGLILPFVFYFYAVYTKQTFRMTGNFIYDVFMGAMLNPRIGIIDIKMFFEVRLPWFILLFIGISTAARQYDDYGYVPYQTLHLLFAYWLYTNACAKGEELITTSWDMFYEKFGFMLLFWNMAGVPFTYCNSMLFLANHDPSEYAWPWYYNLFVTSLLVFCYWVFDTANSQKNRFRQQMLGTLKLRKAFPQLPYQTIENPSYIKCKNGGSLLTDGWYGKARKIHYAADWFQALSWSLITGFSSPPAYFYPAFFLVVLLHRASRDIERCRRKYGKDWEEYERQVPYLFIPYVM</sequence>
<feature type="transmembrane region" description="Helical" evidence="18">
    <location>
        <begin position="217"/>
        <end position="238"/>
    </location>
</feature>
<evidence type="ECO:0000256" key="12">
    <source>
        <dbReference type="ARBA" id="ARBA00023136"/>
    </source>
</evidence>
<keyword evidence="8 18" id="KW-1133">Transmembrane helix</keyword>
<evidence type="ECO:0000256" key="3">
    <source>
        <dbReference type="ARBA" id="ARBA00022516"/>
    </source>
</evidence>
<dbReference type="EMBL" id="KV453842">
    <property type="protein sequence ID" value="ODV90697.1"/>
    <property type="molecule type" value="Genomic_DNA"/>
</dbReference>
<keyword evidence="14 18" id="KW-0753">Steroid metabolism</keyword>
<keyword evidence="10 18" id="KW-0756">Sterol biosynthesis</keyword>
<dbReference type="GO" id="GO:0050614">
    <property type="term" value="F:Delta24-sterol reductase activity"/>
    <property type="evidence" value="ECO:0007669"/>
    <property type="project" value="EnsemblFungi"/>
</dbReference>
<keyword evidence="3 18" id="KW-0444">Lipid biosynthesis</keyword>
<dbReference type="PANTHER" id="PTHR21257:SF31">
    <property type="entry name" value="DELTA(24(24(1)))-STEROL REDUCTASE ERG4"/>
    <property type="match status" value="1"/>
</dbReference>
<evidence type="ECO:0000256" key="5">
    <source>
        <dbReference type="ARBA" id="ARBA00022824"/>
    </source>
</evidence>
<evidence type="ECO:0000256" key="17">
    <source>
        <dbReference type="ARBA" id="ARBA00060711"/>
    </source>
</evidence>
<keyword evidence="12 18" id="KW-0472">Membrane</keyword>
<keyword evidence="6" id="KW-0521">NADP</keyword>
<dbReference type="PROSITE" id="PS01018">
    <property type="entry name" value="STEROL_REDUCT_2"/>
    <property type="match status" value="1"/>
</dbReference>
<feature type="transmembrane region" description="Helical" evidence="18">
    <location>
        <begin position="80"/>
        <end position="103"/>
    </location>
</feature>
<evidence type="ECO:0000256" key="13">
    <source>
        <dbReference type="ARBA" id="ARBA00023166"/>
    </source>
</evidence>
<keyword evidence="9 18" id="KW-0560">Oxidoreductase</keyword>
<dbReference type="FunFam" id="1.20.120.1630:FF:000003">
    <property type="entry name" value="C-24(28) sterol reductase"/>
    <property type="match status" value="1"/>
</dbReference>
<comment type="similarity">
    <text evidence="2 18">Belongs to the ERG4/ERG24 family.</text>
</comment>
<dbReference type="EC" id="1.3.1.71" evidence="15 18"/>
<evidence type="ECO:0000256" key="10">
    <source>
        <dbReference type="ARBA" id="ARBA00023011"/>
    </source>
</evidence>
<evidence type="ECO:0000256" key="1">
    <source>
        <dbReference type="ARBA" id="ARBA00004477"/>
    </source>
</evidence>
<feature type="transmembrane region" description="Helical" evidence="18">
    <location>
        <begin position="141"/>
        <end position="161"/>
    </location>
</feature>
<name>A0A1E4TG65_9ASCO</name>